<sequence>MVRREGKGKIALGCCVVGWSRRESGKEKGINKLRVVRKRVRLLVRQYYKEKTTTRGVSGFHRHPFSSLLNTVPFPFPSPPISMADHDKQPNNEEASPLLHQPKSQPTTPPDTPEFLLGWTADGLPLGHGSVVGQPMARAPWNSSICACLGQNDHFCSSDLEVCLLGSVAPCVLYGSNVERLGSAPGTFANHCLPYSGLYVIGNSCFGWNCLAPWFSYPSRTAIRRRFNLEGSCEALNRSCGCCGSILEDEAQREQCESACDLATHVFCHVCALCQEGRELRRRLPHPGFNSQPVLVMIPPAEQTMGREA</sequence>
<organism evidence="2 3">
    <name type="scientific">Phaseolus coccineus</name>
    <name type="common">Scarlet runner bean</name>
    <name type="synonym">Phaseolus multiflorus</name>
    <dbReference type="NCBI Taxonomy" id="3886"/>
    <lineage>
        <taxon>Eukaryota</taxon>
        <taxon>Viridiplantae</taxon>
        <taxon>Streptophyta</taxon>
        <taxon>Embryophyta</taxon>
        <taxon>Tracheophyta</taxon>
        <taxon>Spermatophyta</taxon>
        <taxon>Magnoliopsida</taxon>
        <taxon>eudicotyledons</taxon>
        <taxon>Gunneridae</taxon>
        <taxon>Pentapetalae</taxon>
        <taxon>rosids</taxon>
        <taxon>fabids</taxon>
        <taxon>Fabales</taxon>
        <taxon>Fabaceae</taxon>
        <taxon>Papilionoideae</taxon>
        <taxon>50 kb inversion clade</taxon>
        <taxon>NPAAA clade</taxon>
        <taxon>indigoferoid/millettioid clade</taxon>
        <taxon>Phaseoleae</taxon>
        <taxon>Phaseolus</taxon>
    </lineage>
</organism>
<evidence type="ECO:0000313" key="2">
    <source>
        <dbReference type="EMBL" id="KAK7378622.1"/>
    </source>
</evidence>
<feature type="region of interest" description="Disordered" evidence="1">
    <location>
        <begin position="79"/>
        <end position="112"/>
    </location>
</feature>
<protein>
    <recommendedName>
        <fullName evidence="4">Cell number regulator 8-like</fullName>
    </recommendedName>
</protein>
<evidence type="ECO:0008006" key="4">
    <source>
        <dbReference type="Google" id="ProtNLM"/>
    </source>
</evidence>
<evidence type="ECO:0000256" key="1">
    <source>
        <dbReference type="SAM" id="MobiDB-lite"/>
    </source>
</evidence>
<keyword evidence="3" id="KW-1185">Reference proteome</keyword>
<comment type="caution">
    <text evidence="2">The sequence shown here is derived from an EMBL/GenBank/DDBJ whole genome shotgun (WGS) entry which is preliminary data.</text>
</comment>
<dbReference type="Proteomes" id="UP001374584">
    <property type="component" value="Unassembled WGS sequence"/>
</dbReference>
<accession>A0AAN9NX84</accession>
<dbReference type="InterPro" id="IPR006461">
    <property type="entry name" value="PLAC_motif_containing"/>
</dbReference>
<proteinExistence type="predicted"/>
<name>A0AAN9NX84_PHACN</name>
<dbReference type="EMBL" id="JAYMYR010000002">
    <property type="protein sequence ID" value="KAK7378622.1"/>
    <property type="molecule type" value="Genomic_DNA"/>
</dbReference>
<reference evidence="2 3" key="1">
    <citation type="submission" date="2024-01" db="EMBL/GenBank/DDBJ databases">
        <title>The genomes of 5 underutilized Papilionoideae crops provide insights into root nodulation and disease resistanc.</title>
        <authorList>
            <person name="Jiang F."/>
        </authorList>
    </citation>
    <scope>NUCLEOTIDE SEQUENCE [LARGE SCALE GENOMIC DNA]</scope>
    <source>
        <strain evidence="2">JINMINGXINNONG_FW02</strain>
        <tissue evidence="2">Leaves</tissue>
    </source>
</reference>
<evidence type="ECO:0000313" key="3">
    <source>
        <dbReference type="Proteomes" id="UP001374584"/>
    </source>
</evidence>
<dbReference type="PANTHER" id="PTHR15907">
    <property type="entry name" value="DUF614 FAMILY PROTEIN-RELATED"/>
    <property type="match status" value="1"/>
</dbReference>
<gene>
    <name evidence="2" type="ORF">VNO80_04068</name>
</gene>
<dbReference type="AlphaFoldDB" id="A0AAN9NX84"/>
<dbReference type="Pfam" id="PF04749">
    <property type="entry name" value="PLAC8"/>
    <property type="match status" value="1"/>
</dbReference>